<dbReference type="PROSITE" id="PS50878">
    <property type="entry name" value="RT_POL"/>
    <property type="match status" value="1"/>
</dbReference>
<evidence type="ECO:0000259" key="1">
    <source>
        <dbReference type="PROSITE" id="PS50878"/>
    </source>
</evidence>
<accession>A0A9J7L818</accession>
<proteinExistence type="predicted"/>
<sequence>MSKHWDFYKMGIDMSRAFDTIKRSKILDVLYQAGCNEDELRLVRILLAGTKLNVRVGSTYSADFETTIGSPQGDSPSPVLFTCYLASALTSIRSHSTRPNPPVSPLGIPLEMECADDVDFIDEEKATLERLLPVSAKNLKDSNLFVNEAKTEYTHVYLADTIEKDEDEKPLRGHEEWRKSSLLCSSADIAARCTMGNIAFRSLWKIWIRRSKIPLEKKTATVQCHLCVNHALQL</sequence>
<dbReference type="InterPro" id="IPR043502">
    <property type="entry name" value="DNA/RNA_pol_sf"/>
</dbReference>
<dbReference type="InterPro" id="IPR000477">
    <property type="entry name" value="RT_dom"/>
</dbReference>
<dbReference type="OMA" id="EMECADD"/>
<reference evidence="2" key="1">
    <citation type="journal article" date="2020" name="Nat. Ecol. Evol.">
        <title>Deeply conserved synteny resolves early events in vertebrate evolution.</title>
        <authorList>
            <person name="Simakov O."/>
            <person name="Marletaz F."/>
            <person name="Yue J.X."/>
            <person name="O'Connell B."/>
            <person name="Jenkins J."/>
            <person name="Brandt A."/>
            <person name="Calef R."/>
            <person name="Tung C.H."/>
            <person name="Huang T.K."/>
            <person name="Schmutz J."/>
            <person name="Satoh N."/>
            <person name="Yu J.K."/>
            <person name="Putnam N.H."/>
            <person name="Green R.E."/>
            <person name="Rokhsar D.S."/>
        </authorList>
    </citation>
    <scope>NUCLEOTIDE SEQUENCE [LARGE SCALE GENOMIC DNA]</scope>
    <source>
        <strain evidence="2">S238N-H82</strain>
    </source>
</reference>
<gene>
    <name evidence="3" type="primary">LOC118416385</name>
</gene>
<dbReference type="GeneID" id="118416385"/>
<dbReference type="KEGG" id="bfo:118416385"/>
<feature type="domain" description="Reverse transcriptase" evidence="1">
    <location>
        <begin position="1"/>
        <end position="182"/>
    </location>
</feature>
<dbReference type="Pfam" id="PF00078">
    <property type="entry name" value="RVT_1"/>
    <property type="match status" value="1"/>
</dbReference>
<dbReference type="OrthoDB" id="10067544at2759"/>
<evidence type="ECO:0000313" key="3">
    <source>
        <dbReference type="RefSeq" id="XP_035677373.1"/>
    </source>
</evidence>
<organism evidence="2 3">
    <name type="scientific">Branchiostoma floridae</name>
    <name type="common">Florida lancelet</name>
    <name type="synonym">Amphioxus</name>
    <dbReference type="NCBI Taxonomy" id="7739"/>
    <lineage>
        <taxon>Eukaryota</taxon>
        <taxon>Metazoa</taxon>
        <taxon>Chordata</taxon>
        <taxon>Cephalochordata</taxon>
        <taxon>Leptocardii</taxon>
        <taxon>Amphioxiformes</taxon>
        <taxon>Branchiostomatidae</taxon>
        <taxon>Branchiostoma</taxon>
    </lineage>
</organism>
<reference evidence="3" key="2">
    <citation type="submission" date="2025-08" db="UniProtKB">
        <authorList>
            <consortium name="RefSeq"/>
        </authorList>
    </citation>
    <scope>IDENTIFICATION</scope>
    <source>
        <strain evidence="3">S238N-H82</strain>
        <tissue evidence="3">Testes</tissue>
    </source>
</reference>
<dbReference type="Proteomes" id="UP000001554">
    <property type="component" value="Chromosome 5"/>
</dbReference>
<protein>
    <submittedName>
        <fullName evidence="3">Uncharacterized protein LOC118416385</fullName>
    </submittedName>
</protein>
<keyword evidence="2" id="KW-1185">Reference proteome</keyword>
<dbReference type="RefSeq" id="XP_035677373.1">
    <property type="nucleotide sequence ID" value="XM_035821480.1"/>
</dbReference>
<dbReference type="AlphaFoldDB" id="A0A9J7L818"/>
<dbReference type="SUPFAM" id="SSF56672">
    <property type="entry name" value="DNA/RNA polymerases"/>
    <property type="match status" value="1"/>
</dbReference>
<name>A0A9J7L818_BRAFL</name>
<evidence type="ECO:0000313" key="2">
    <source>
        <dbReference type="Proteomes" id="UP000001554"/>
    </source>
</evidence>